<comment type="subcellular location">
    <subcellularLocation>
        <location evidence="1">Cell membrane</location>
        <topology evidence="1">Multi-pass membrane protein</topology>
    </subcellularLocation>
    <subcellularLocation>
        <location evidence="8">Membrane</location>
        <topology evidence="8">Multi-pass membrane protein</topology>
    </subcellularLocation>
</comment>
<dbReference type="GO" id="GO:0005254">
    <property type="term" value="F:chloride channel activity"/>
    <property type="evidence" value="ECO:0007669"/>
    <property type="project" value="TreeGrafter"/>
</dbReference>
<dbReference type="GO" id="GO:0046983">
    <property type="term" value="F:protein dimerization activity"/>
    <property type="evidence" value="ECO:0007669"/>
    <property type="project" value="InterPro"/>
</dbReference>
<comment type="similarity">
    <text evidence="2 8">Belongs to the anoctamin family.</text>
</comment>
<dbReference type="InterPro" id="IPR032394">
    <property type="entry name" value="Anoct_dimer"/>
</dbReference>
<dbReference type="InterPro" id="IPR049452">
    <property type="entry name" value="Anoctamin_TM"/>
</dbReference>
<feature type="domain" description="Anoctamin dimerisation" evidence="10">
    <location>
        <begin position="47"/>
        <end position="96"/>
    </location>
</feature>
<evidence type="ECO:0000256" key="5">
    <source>
        <dbReference type="ARBA" id="ARBA00022989"/>
    </source>
</evidence>
<dbReference type="Proteomes" id="UP000324629">
    <property type="component" value="Unassembled WGS sequence"/>
</dbReference>
<evidence type="ECO:0000313" key="12">
    <source>
        <dbReference type="Proteomes" id="UP000324629"/>
    </source>
</evidence>
<name>A0A5J4P3M7_9TREM</name>
<dbReference type="GO" id="GO:0005886">
    <property type="term" value="C:plasma membrane"/>
    <property type="evidence" value="ECO:0007669"/>
    <property type="project" value="UniProtKB-SubCell"/>
</dbReference>
<evidence type="ECO:0000256" key="7">
    <source>
        <dbReference type="ARBA" id="ARBA00023180"/>
    </source>
</evidence>
<evidence type="ECO:0000259" key="10">
    <source>
        <dbReference type="Pfam" id="PF16178"/>
    </source>
</evidence>
<evidence type="ECO:0000256" key="1">
    <source>
        <dbReference type="ARBA" id="ARBA00004651"/>
    </source>
</evidence>
<dbReference type="Pfam" id="PF04547">
    <property type="entry name" value="Anoctamin"/>
    <property type="match status" value="1"/>
</dbReference>
<keyword evidence="3" id="KW-1003">Cell membrane</keyword>
<keyword evidence="7" id="KW-0325">Glycoprotein</keyword>
<feature type="transmembrane region" description="Helical" evidence="8">
    <location>
        <begin position="784"/>
        <end position="806"/>
    </location>
</feature>
<feature type="domain" description="Anoctamin dimerisation" evidence="10">
    <location>
        <begin position="170"/>
        <end position="382"/>
    </location>
</feature>
<accession>A0A5J4P3M7</accession>
<dbReference type="InterPro" id="IPR007632">
    <property type="entry name" value="Anoctamin"/>
</dbReference>
<keyword evidence="6 8" id="KW-0472">Membrane</keyword>
<evidence type="ECO:0000256" key="4">
    <source>
        <dbReference type="ARBA" id="ARBA00022692"/>
    </source>
</evidence>
<organism evidence="11 12">
    <name type="scientific">Paragonimus westermani</name>
    <dbReference type="NCBI Taxonomy" id="34504"/>
    <lineage>
        <taxon>Eukaryota</taxon>
        <taxon>Metazoa</taxon>
        <taxon>Spiralia</taxon>
        <taxon>Lophotrochozoa</taxon>
        <taxon>Platyhelminthes</taxon>
        <taxon>Trematoda</taxon>
        <taxon>Digenea</taxon>
        <taxon>Plagiorchiida</taxon>
        <taxon>Troglotremata</taxon>
        <taxon>Troglotrematidae</taxon>
        <taxon>Paragonimus</taxon>
    </lineage>
</organism>
<dbReference type="AlphaFoldDB" id="A0A5J4P3M7"/>
<feature type="transmembrane region" description="Helical" evidence="8">
    <location>
        <begin position="554"/>
        <end position="577"/>
    </location>
</feature>
<keyword evidence="5 8" id="KW-1133">Transmembrane helix</keyword>
<dbReference type="PANTHER" id="PTHR12308:SF83">
    <property type="entry name" value="ANOCTAMIN"/>
    <property type="match status" value="1"/>
</dbReference>
<comment type="caution">
    <text evidence="8">Lacks conserved residue(s) required for the propagation of feature annotation.</text>
</comment>
<dbReference type="Pfam" id="PF16178">
    <property type="entry name" value="Anoct_dimer"/>
    <property type="match status" value="2"/>
</dbReference>
<keyword evidence="12" id="KW-1185">Reference proteome</keyword>
<dbReference type="EMBL" id="QNGE01000076">
    <property type="protein sequence ID" value="KAA3682073.1"/>
    <property type="molecule type" value="Genomic_DNA"/>
</dbReference>
<feature type="transmembrane region" description="Helical" evidence="8">
    <location>
        <begin position="597"/>
        <end position="620"/>
    </location>
</feature>
<gene>
    <name evidence="11" type="ORF">DEA37_0000090</name>
</gene>
<sequence length="1066" mass="122282">MGTRAEIDCRRCFNDDLSIISDAVSQTEAKTHFAWRSPFDSTNPDLYFRDGKRRIDFVLVYSRYNNTENRNEITRKRQTFLEALAGEHIEIEVEDSYGQLLGCTATSPPEPDIQPIVHGSLQAAQASTEQLYPTLPAIPQATQHESSTGPPSSMDRYRLQASHDSESILGSSDLVFVKLYAPWTTMCRYAEMFCFRKPLRLPEPERRSESVKSPCCRCCDLTSEVIPRLRTTLTWPFNKQRTYLYEIPEERDEFFTTVERSLVLDYILKRTRCVVRDTAAEVASEPLDEKDSVCSRNPVIGITRLIRDGVFIAAYPLHEFNEELQKFYRDHVAEAAVEGQTIAKDGAAAPSKKAESGMESNNRVILQRYWASYSSCLRTQPIDYVRHYFGEAVAFYFAWLGFYTSALAPVAIIGLLVFLFGILGMVSDPITREVCEQGANIIMCPMCSRDQCKFWRLNASCFRTKLTHLVDNEGTVLFGVLMALWAIIFLELWKRRQITLAYRWNVYSLEPVDQPARPEFLALLDKGYKRWKNPVSGNFEPVIPFWRNRVPCFLVSYTTVLFGVVLTLACLVGVILYKLAMKFVFYRQQNLIVQSTAGMLATLTGSVINLILIFILKFVYDRIAELVTNLENHRTQVEYDNSLTLKLYLLQFVNHYSSIFYIAFIQGNTAALPGSEHSIVQSTGCDEGDCLFELFLQLVIIMVGKQLLGFIQEAFMPIILRLYHQIVFRKKQKKEAAMHAADLEKQTDSGRRKPLSTRLLACRADFSLLDSGSRPIFNEYLEMMIQFGFITMFVPAFPLAPFFGLLNNLFEIRGDAKKFVNQYRRPVMERVKTIDEFKKDTLTKLHEADQEQIPPELMPIGFFTLEPAPYPVDPRLRVYAFVEQCQCRIEACVTNTVVSHAKWIVRLGNLDRRTTVNFETRTQNFTGLAEELEELLRAIGSPRLMHQERIADIFKTTSELAPFYGQRFNRIFILLNTYEPFTVFGLMRAPVPSHKSPLLSRLISKTVEHKSIYTKLYPISNFFRLADGNLEKQQVERLQNWLQPINDLSDVHVAGEQIPLIGFVSS</sequence>
<dbReference type="PANTHER" id="PTHR12308">
    <property type="entry name" value="ANOCTAMIN"/>
    <property type="match status" value="1"/>
</dbReference>
<feature type="transmembrane region" description="Helical" evidence="8">
    <location>
        <begin position="475"/>
        <end position="493"/>
    </location>
</feature>
<feature type="domain" description="Anoctamin transmembrane" evidence="9">
    <location>
        <begin position="385"/>
        <end position="837"/>
    </location>
</feature>
<evidence type="ECO:0000313" key="11">
    <source>
        <dbReference type="EMBL" id="KAA3682073.1"/>
    </source>
</evidence>
<evidence type="ECO:0000256" key="6">
    <source>
        <dbReference type="ARBA" id="ARBA00023136"/>
    </source>
</evidence>
<evidence type="ECO:0000256" key="8">
    <source>
        <dbReference type="RuleBase" id="RU280814"/>
    </source>
</evidence>
<feature type="transmembrane region" description="Helical" evidence="8">
    <location>
        <begin position="396"/>
        <end position="423"/>
    </location>
</feature>
<reference evidence="11 12" key="1">
    <citation type="journal article" date="2019" name="Gigascience">
        <title>Whole-genome sequence of the oriental lung fluke Paragonimus westermani.</title>
        <authorList>
            <person name="Oey H."/>
            <person name="Zakrzewski M."/>
            <person name="Narain K."/>
            <person name="Devi K.R."/>
            <person name="Agatsuma T."/>
            <person name="Nawaratna S."/>
            <person name="Gobert G.N."/>
            <person name="Jones M.K."/>
            <person name="Ragan M.A."/>
            <person name="McManus D.P."/>
            <person name="Krause L."/>
        </authorList>
    </citation>
    <scope>NUCLEOTIDE SEQUENCE [LARGE SCALE GENOMIC DNA]</scope>
    <source>
        <strain evidence="11 12">IND2009</strain>
    </source>
</reference>
<evidence type="ECO:0000256" key="2">
    <source>
        <dbReference type="ARBA" id="ARBA00009671"/>
    </source>
</evidence>
<comment type="caution">
    <text evidence="11">The sequence shown here is derived from an EMBL/GenBank/DDBJ whole genome shotgun (WGS) entry which is preliminary data.</text>
</comment>
<keyword evidence="4 8" id="KW-0812">Transmembrane</keyword>
<evidence type="ECO:0000259" key="9">
    <source>
        <dbReference type="Pfam" id="PF04547"/>
    </source>
</evidence>
<protein>
    <recommendedName>
        <fullName evidence="8">Anoctamin</fullName>
    </recommendedName>
</protein>
<evidence type="ECO:0000256" key="3">
    <source>
        <dbReference type="ARBA" id="ARBA00022475"/>
    </source>
</evidence>
<proteinExistence type="inferred from homology"/>